<dbReference type="OrthoDB" id="4218123at2759"/>
<feature type="transmembrane region" description="Helical" evidence="1">
    <location>
        <begin position="210"/>
        <end position="227"/>
    </location>
</feature>
<dbReference type="PANTHER" id="PTHR39470">
    <property type="entry name" value="CHROMOSOME 10, WHOLE GENOME SHOTGUN SEQUENCE"/>
    <property type="match status" value="1"/>
</dbReference>
<protein>
    <submittedName>
        <fullName evidence="2">Uncharacterized protein</fullName>
    </submittedName>
</protein>
<dbReference type="EMBL" id="WIUZ02000004">
    <property type="protein sequence ID" value="KAF9788143.1"/>
    <property type="molecule type" value="Genomic_DNA"/>
</dbReference>
<accession>A0A9P6HIP7</accession>
<feature type="transmembrane region" description="Helical" evidence="1">
    <location>
        <begin position="138"/>
        <end position="160"/>
    </location>
</feature>
<organism evidence="2 3">
    <name type="scientific">Thelephora terrestris</name>
    <dbReference type="NCBI Taxonomy" id="56493"/>
    <lineage>
        <taxon>Eukaryota</taxon>
        <taxon>Fungi</taxon>
        <taxon>Dikarya</taxon>
        <taxon>Basidiomycota</taxon>
        <taxon>Agaricomycotina</taxon>
        <taxon>Agaricomycetes</taxon>
        <taxon>Thelephorales</taxon>
        <taxon>Thelephoraceae</taxon>
        <taxon>Thelephora</taxon>
    </lineage>
</organism>
<gene>
    <name evidence="2" type="ORF">BJ322DRAFT_609118</name>
</gene>
<dbReference type="PANTHER" id="PTHR39470:SF1">
    <property type="entry name" value="CHORISMATE SYNTHASE PROTEIN"/>
    <property type="match status" value="1"/>
</dbReference>
<feature type="transmembrane region" description="Helical" evidence="1">
    <location>
        <begin position="6"/>
        <end position="28"/>
    </location>
</feature>
<comment type="caution">
    <text evidence="2">The sequence shown here is derived from an EMBL/GenBank/DDBJ whole genome shotgun (WGS) entry which is preliminary data.</text>
</comment>
<dbReference type="Proteomes" id="UP000736335">
    <property type="component" value="Unassembled WGS sequence"/>
</dbReference>
<feature type="transmembrane region" description="Helical" evidence="1">
    <location>
        <begin position="172"/>
        <end position="190"/>
    </location>
</feature>
<name>A0A9P6HIP7_9AGAM</name>
<proteinExistence type="predicted"/>
<evidence type="ECO:0000313" key="3">
    <source>
        <dbReference type="Proteomes" id="UP000736335"/>
    </source>
</evidence>
<keyword evidence="1" id="KW-1133">Transmembrane helix</keyword>
<feature type="transmembrane region" description="Helical" evidence="1">
    <location>
        <begin position="40"/>
        <end position="61"/>
    </location>
</feature>
<evidence type="ECO:0000313" key="2">
    <source>
        <dbReference type="EMBL" id="KAF9788143.1"/>
    </source>
</evidence>
<reference evidence="2" key="2">
    <citation type="submission" date="2020-11" db="EMBL/GenBank/DDBJ databases">
        <authorList>
            <consortium name="DOE Joint Genome Institute"/>
            <person name="Kuo A."/>
            <person name="Miyauchi S."/>
            <person name="Kiss E."/>
            <person name="Drula E."/>
            <person name="Kohler A."/>
            <person name="Sanchez-Garcia M."/>
            <person name="Andreopoulos B."/>
            <person name="Barry K.W."/>
            <person name="Bonito G."/>
            <person name="Buee M."/>
            <person name="Carver A."/>
            <person name="Chen C."/>
            <person name="Cichocki N."/>
            <person name="Clum A."/>
            <person name="Culley D."/>
            <person name="Crous P.W."/>
            <person name="Fauchery L."/>
            <person name="Girlanda M."/>
            <person name="Hayes R."/>
            <person name="Keri Z."/>
            <person name="Labutti K."/>
            <person name="Lipzen A."/>
            <person name="Lombard V."/>
            <person name="Magnuson J."/>
            <person name="Maillard F."/>
            <person name="Morin E."/>
            <person name="Murat C."/>
            <person name="Nolan M."/>
            <person name="Ohm R."/>
            <person name="Pangilinan J."/>
            <person name="Pereira M."/>
            <person name="Perotto S."/>
            <person name="Peter M."/>
            <person name="Riley R."/>
            <person name="Sitrit Y."/>
            <person name="Stielow B."/>
            <person name="Szollosi G."/>
            <person name="Zifcakova L."/>
            <person name="Stursova M."/>
            <person name="Spatafora J.W."/>
            <person name="Tedersoo L."/>
            <person name="Vaario L.-M."/>
            <person name="Yamada A."/>
            <person name="Yan M."/>
            <person name="Wang P."/>
            <person name="Xu J."/>
            <person name="Bruns T."/>
            <person name="Baldrian P."/>
            <person name="Vilgalys R."/>
            <person name="Henrissat B."/>
            <person name="Grigoriev I.V."/>
            <person name="Hibbett D."/>
            <person name="Nagy L.G."/>
            <person name="Martin F.M."/>
        </authorList>
    </citation>
    <scope>NUCLEOTIDE SEQUENCE</scope>
    <source>
        <strain evidence="2">UH-Tt-Lm1</strain>
    </source>
</reference>
<evidence type="ECO:0000256" key="1">
    <source>
        <dbReference type="SAM" id="Phobius"/>
    </source>
</evidence>
<keyword evidence="3" id="KW-1185">Reference proteome</keyword>
<keyword evidence="1" id="KW-0472">Membrane</keyword>
<reference evidence="2" key="1">
    <citation type="journal article" date="2020" name="Nat. Commun.">
        <title>Large-scale genome sequencing of mycorrhizal fungi provides insights into the early evolution of symbiotic traits.</title>
        <authorList>
            <person name="Miyauchi S."/>
            <person name="Kiss E."/>
            <person name="Kuo A."/>
            <person name="Drula E."/>
            <person name="Kohler A."/>
            <person name="Sanchez-Garcia M."/>
            <person name="Morin E."/>
            <person name="Andreopoulos B."/>
            <person name="Barry K.W."/>
            <person name="Bonito G."/>
            <person name="Buee M."/>
            <person name="Carver A."/>
            <person name="Chen C."/>
            <person name="Cichocki N."/>
            <person name="Clum A."/>
            <person name="Culley D."/>
            <person name="Crous P.W."/>
            <person name="Fauchery L."/>
            <person name="Girlanda M."/>
            <person name="Hayes R.D."/>
            <person name="Keri Z."/>
            <person name="LaButti K."/>
            <person name="Lipzen A."/>
            <person name="Lombard V."/>
            <person name="Magnuson J."/>
            <person name="Maillard F."/>
            <person name="Murat C."/>
            <person name="Nolan M."/>
            <person name="Ohm R.A."/>
            <person name="Pangilinan J."/>
            <person name="Pereira M.F."/>
            <person name="Perotto S."/>
            <person name="Peter M."/>
            <person name="Pfister S."/>
            <person name="Riley R."/>
            <person name="Sitrit Y."/>
            <person name="Stielow J.B."/>
            <person name="Szollosi G."/>
            <person name="Zifcakova L."/>
            <person name="Stursova M."/>
            <person name="Spatafora J.W."/>
            <person name="Tedersoo L."/>
            <person name="Vaario L.M."/>
            <person name="Yamada A."/>
            <person name="Yan M."/>
            <person name="Wang P."/>
            <person name="Xu J."/>
            <person name="Bruns T."/>
            <person name="Baldrian P."/>
            <person name="Vilgalys R."/>
            <person name="Dunand C."/>
            <person name="Henrissat B."/>
            <person name="Grigoriev I.V."/>
            <person name="Hibbett D."/>
            <person name="Nagy L.G."/>
            <person name="Martin F.M."/>
        </authorList>
    </citation>
    <scope>NUCLEOTIDE SEQUENCE</scope>
    <source>
        <strain evidence="2">UH-Tt-Lm1</strain>
    </source>
</reference>
<sequence>MPLLSAAADTFILGAVVSLIAFAYRGSIPAPAKNMRQPKYWPLITGLLAIHTLYMIHTISFKTPPNLFTELHLPLSMPSHKIRATLLARTGISGDDVLPEHIEDLLTRLNTYDLRTYFVRFGQNTVQECEWCTTFTEYAVYTIAPIFLSYILEAALLGLVTIRGSNREMWRSTTIGVLILACSVDAYWMLTVRVTVDQQDVTMWYDTLWILRHALFTALPLVTHFVFPPSFTPSPLAIVPQTNLTLQALHRRLQLLKFTSAITLRVPEFRQAAGNYWETQRMEGKWAREDEGINRFSDKTGRGIKREVARELALKCKHGLDI</sequence>
<dbReference type="AlphaFoldDB" id="A0A9P6HIP7"/>
<keyword evidence="1" id="KW-0812">Transmembrane</keyword>